<evidence type="ECO:0000256" key="7">
    <source>
        <dbReference type="ARBA" id="ARBA00023049"/>
    </source>
</evidence>
<dbReference type="Gene3D" id="3.10.170.10">
    <property type="match status" value="1"/>
</dbReference>
<gene>
    <name evidence="13" type="ORF">JY651_20510</name>
</gene>
<feature type="domain" description="DUF4214" evidence="12">
    <location>
        <begin position="590"/>
        <end position="639"/>
    </location>
</feature>
<keyword evidence="6 8" id="KW-0862">Zinc</keyword>
<dbReference type="PANTHER" id="PTHR33794:SF1">
    <property type="entry name" value="BACILLOLYSIN"/>
    <property type="match status" value="1"/>
</dbReference>
<evidence type="ECO:0000256" key="1">
    <source>
        <dbReference type="ARBA" id="ARBA00009388"/>
    </source>
</evidence>
<reference evidence="13 14" key="1">
    <citation type="submission" date="2021-02" db="EMBL/GenBank/DDBJ databases">
        <title>De Novo genome assembly of isolated myxobacteria.</title>
        <authorList>
            <person name="Stevens D.C."/>
        </authorList>
    </citation>
    <scope>NUCLEOTIDE SEQUENCE [LARGE SCALE GENOMIC DNA]</scope>
    <source>
        <strain evidence="14">SCPEA02</strain>
    </source>
</reference>
<dbReference type="Pfam" id="PF07504">
    <property type="entry name" value="FTP"/>
    <property type="match status" value="1"/>
</dbReference>
<keyword evidence="7 8" id="KW-0482">Metalloprotease</keyword>
<accession>A0ABX7P9H8</accession>
<keyword evidence="3" id="KW-0479">Metal-binding</keyword>
<evidence type="ECO:0000256" key="2">
    <source>
        <dbReference type="ARBA" id="ARBA00022670"/>
    </source>
</evidence>
<evidence type="ECO:0000259" key="12">
    <source>
        <dbReference type="Pfam" id="PF13946"/>
    </source>
</evidence>
<dbReference type="EC" id="3.4.24.-" evidence="8"/>
<dbReference type="InterPro" id="IPR025282">
    <property type="entry name" value="DUF4214"/>
</dbReference>
<comment type="cofactor">
    <cofactor evidence="8">
        <name>Zn(2+)</name>
        <dbReference type="ChEBI" id="CHEBI:29105"/>
    </cofactor>
</comment>
<evidence type="ECO:0000313" key="14">
    <source>
        <dbReference type="Proteomes" id="UP000662747"/>
    </source>
</evidence>
<dbReference type="Gene3D" id="1.10.390.10">
    <property type="entry name" value="Neutral Protease Domain 2"/>
    <property type="match status" value="1"/>
</dbReference>
<dbReference type="PRINTS" id="PR00730">
    <property type="entry name" value="THERMOLYSIN"/>
</dbReference>
<dbReference type="Pfam" id="PF02868">
    <property type="entry name" value="Peptidase_M4_C"/>
    <property type="match status" value="1"/>
</dbReference>
<keyword evidence="14" id="KW-1185">Reference proteome</keyword>
<dbReference type="EMBL" id="CP071090">
    <property type="protein sequence ID" value="QSQ27145.1"/>
    <property type="molecule type" value="Genomic_DNA"/>
</dbReference>
<feature type="domain" description="Peptidase M4 C-terminal" evidence="10">
    <location>
        <begin position="342"/>
        <end position="511"/>
    </location>
</feature>
<evidence type="ECO:0000256" key="6">
    <source>
        <dbReference type="ARBA" id="ARBA00022833"/>
    </source>
</evidence>
<dbReference type="RefSeq" id="WP_206728672.1">
    <property type="nucleotide sequence ID" value="NZ_CP071090.1"/>
</dbReference>
<name>A0ABX7P9H8_9BACT</name>
<evidence type="ECO:0000313" key="13">
    <source>
        <dbReference type="EMBL" id="QSQ27145.1"/>
    </source>
</evidence>
<dbReference type="Gene3D" id="1.10.3130.20">
    <property type="entry name" value="Phycobilisome linker domain"/>
    <property type="match status" value="1"/>
</dbReference>
<evidence type="ECO:0000259" key="9">
    <source>
        <dbReference type="Pfam" id="PF01447"/>
    </source>
</evidence>
<dbReference type="SUPFAM" id="SSF55486">
    <property type="entry name" value="Metalloproteases ('zincins'), catalytic domain"/>
    <property type="match status" value="1"/>
</dbReference>
<comment type="function">
    <text evidence="8">Extracellular zinc metalloprotease.</text>
</comment>
<dbReference type="InterPro" id="IPR050728">
    <property type="entry name" value="Zinc_Metalloprotease_M4"/>
</dbReference>
<keyword evidence="4" id="KW-0732">Signal</keyword>
<keyword evidence="5 8" id="KW-0378">Hydrolase</keyword>
<dbReference type="Pfam" id="PF01447">
    <property type="entry name" value="Peptidase_M4"/>
    <property type="match status" value="1"/>
</dbReference>
<organism evidence="13 14">
    <name type="scientific">Pyxidicoccus parkwayensis</name>
    <dbReference type="NCBI Taxonomy" id="2813578"/>
    <lineage>
        <taxon>Bacteria</taxon>
        <taxon>Pseudomonadati</taxon>
        <taxon>Myxococcota</taxon>
        <taxon>Myxococcia</taxon>
        <taxon>Myxococcales</taxon>
        <taxon>Cystobacterineae</taxon>
        <taxon>Myxococcaceae</taxon>
        <taxon>Pyxidicoccus</taxon>
    </lineage>
</organism>
<feature type="domain" description="FTP" evidence="11">
    <location>
        <begin position="88"/>
        <end position="135"/>
    </location>
</feature>
<feature type="domain" description="DUF4214" evidence="12">
    <location>
        <begin position="519"/>
        <end position="576"/>
    </location>
</feature>
<protein>
    <recommendedName>
        <fullName evidence="8">Neutral metalloproteinase</fullName>
        <ecNumber evidence="8">3.4.24.-</ecNumber>
    </recommendedName>
</protein>
<dbReference type="Pfam" id="PF13946">
    <property type="entry name" value="DUF4214"/>
    <property type="match status" value="2"/>
</dbReference>
<keyword evidence="8" id="KW-0964">Secreted</keyword>
<proteinExistence type="inferred from homology"/>
<evidence type="ECO:0000256" key="5">
    <source>
        <dbReference type="ARBA" id="ARBA00022801"/>
    </source>
</evidence>
<evidence type="ECO:0000256" key="8">
    <source>
        <dbReference type="RuleBase" id="RU366073"/>
    </source>
</evidence>
<keyword evidence="2 8" id="KW-0645">Protease</keyword>
<comment type="subcellular location">
    <subcellularLocation>
        <location evidence="8">Secreted</location>
    </subcellularLocation>
</comment>
<dbReference type="CDD" id="cd09597">
    <property type="entry name" value="M4_TLP"/>
    <property type="match status" value="1"/>
</dbReference>
<dbReference type="InterPro" id="IPR011096">
    <property type="entry name" value="FTP_domain"/>
</dbReference>
<evidence type="ECO:0000259" key="11">
    <source>
        <dbReference type="Pfam" id="PF07504"/>
    </source>
</evidence>
<dbReference type="Gene3D" id="3.10.450.490">
    <property type="match status" value="1"/>
</dbReference>
<dbReference type="InterPro" id="IPR027268">
    <property type="entry name" value="Peptidase_M4/M1_CTD_sf"/>
</dbReference>
<sequence>MAGVVACQGLGDEATSVGDARQVAAPGVEAMKNLKVVSLDASHVPTFVKGDFGRIAVSKELRSEKTEQVALRPLLAALEPLFHASPEELVFQQAVTDNIGDRHYVYAQHKHGLEVVGGGLVLHSRNDAVYAVHGSARADLDAPRIPGLGATEAVALARKDTALVGPLDAGARPQLAYWKTGDALSLVYRVNVAGVREDGAPVDEEVVVDAMHGGIVARASNIQTLKNREIHDLNHDKVLPGPTARVEGGPAVADAVVNTNYNLLGLTYDCYKNLFNRDSYDNAGAKIVSSVHYGTNYTNAGWSSTAQQMLYGDGDGVTWGNFANALDVTAHELTHAVINATSNLHYYAEPGALNESMADSMGAVCEWYRDGQVVSANTWKAGEEIWTPGVAGDALRYMNDPKKDGSSFDYYDTTYDTFVEVHRGSGIPNLAFYLLAQGGTHPRARSYTQVTGIGIAKAAQVFYRAITVNLLGNRLAGFAEAKVATEQAAAQLGYSAAEIASVTAAWNAVGVGANAIDHSEFFIRQTYQDVLARPADAGGLAYYLNILGSCNGDATCLANSRALIAQGMLESPENQQQDPDLNPASPNYKAAFITHCYTNFLRRQPSASEHSWWLDVLNRSDYRQVVNGFITSPEYRQRFGRQ</sequence>
<dbReference type="InterPro" id="IPR023612">
    <property type="entry name" value="Peptidase_M4"/>
</dbReference>
<evidence type="ECO:0000256" key="3">
    <source>
        <dbReference type="ARBA" id="ARBA00022723"/>
    </source>
</evidence>
<evidence type="ECO:0000256" key="4">
    <source>
        <dbReference type="ARBA" id="ARBA00022729"/>
    </source>
</evidence>
<evidence type="ECO:0000259" key="10">
    <source>
        <dbReference type="Pfam" id="PF02868"/>
    </source>
</evidence>
<dbReference type="Proteomes" id="UP000662747">
    <property type="component" value="Chromosome"/>
</dbReference>
<dbReference type="InterPro" id="IPR013856">
    <property type="entry name" value="Peptidase_M4_domain"/>
</dbReference>
<dbReference type="InterPro" id="IPR001570">
    <property type="entry name" value="Peptidase_M4_C_domain"/>
</dbReference>
<feature type="domain" description="Peptidase M4" evidence="9">
    <location>
        <begin position="254"/>
        <end position="338"/>
    </location>
</feature>
<dbReference type="InterPro" id="IPR038255">
    <property type="entry name" value="PBS_linker_sf"/>
</dbReference>
<dbReference type="PANTHER" id="PTHR33794">
    <property type="entry name" value="BACILLOLYSIN"/>
    <property type="match status" value="1"/>
</dbReference>
<comment type="similarity">
    <text evidence="1 8">Belongs to the peptidase M4 family.</text>
</comment>